<proteinExistence type="predicted"/>
<gene>
    <name evidence="1" type="ORF">IC231_06820</name>
</gene>
<accession>A0ABR8JD40</accession>
<keyword evidence="2" id="KW-1185">Reference proteome</keyword>
<dbReference type="RefSeq" id="WP_190783747.1">
    <property type="nucleotide sequence ID" value="NZ_JACWZZ010000001.1"/>
</dbReference>
<organism evidence="1 2">
    <name type="scientific">Hymenobacter duratus</name>
    <dbReference type="NCBI Taxonomy" id="2771356"/>
    <lineage>
        <taxon>Bacteria</taxon>
        <taxon>Pseudomonadati</taxon>
        <taxon>Bacteroidota</taxon>
        <taxon>Cytophagia</taxon>
        <taxon>Cytophagales</taxon>
        <taxon>Hymenobacteraceae</taxon>
        <taxon>Hymenobacter</taxon>
    </lineage>
</organism>
<evidence type="ECO:0000313" key="1">
    <source>
        <dbReference type="EMBL" id="MBD2714742.1"/>
    </source>
</evidence>
<dbReference type="EMBL" id="JACWZZ010000001">
    <property type="protein sequence ID" value="MBD2714742.1"/>
    <property type="molecule type" value="Genomic_DNA"/>
</dbReference>
<reference evidence="1 2" key="1">
    <citation type="submission" date="2020-09" db="EMBL/GenBank/DDBJ databases">
        <authorList>
            <person name="Kim M.K."/>
        </authorList>
    </citation>
    <scope>NUCLEOTIDE SEQUENCE [LARGE SCALE GENOMIC DNA]</scope>
    <source>
        <strain evidence="1 2">BT646</strain>
    </source>
</reference>
<sequence>MQISPSDQEHADIDYFATDTEGHILHVASGGGVLPASVAASEEALLELHQYFLTLPESTAADLVTGLPTGLNYESFIRYARRGLFSFDKTNLHNHQDPHYYLMARPQHPLTVAELPPHIAKLLRRTQLPGMVAQLTTLDASTVL</sequence>
<protein>
    <submittedName>
        <fullName evidence="1">Uncharacterized protein</fullName>
    </submittedName>
</protein>
<comment type="caution">
    <text evidence="1">The sequence shown here is derived from an EMBL/GenBank/DDBJ whole genome shotgun (WGS) entry which is preliminary data.</text>
</comment>
<dbReference type="Proteomes" id="UP000642468">
    <property type="component" value="Unassembled WGS sequence"/>
</dbReference>
<name>A0ABR8JD40_9BACT</name>
<evidence type="ECO:0000313" key="2">
    <source>
        <dbReference type="Proteomes" id="UP000642468"/>
    </source>
</evidence>